<keyword evidence="2" id="KW-1185">Reference proteome</keyword>
<evidence type="ECO:0000313" key="2">
    <source>
        <dbReference type="Proteomes" id="UP001153148"/>
    </source>
</evidence>
<name>A0ABN7P8V1_TIMPD</name>
<sequence length="127" mass="14213">MDDGRRGHEYVRAVLWNSKYKAPRPNLTLEFYLTGEITIWYELMTVENTQYSGSQPFYSPQGQSSTAVSYTPTHTQTVYTYAAPGYIQQPGSVQVREGSPKQAPHGVYLGHTGALPAHTQQGKLFIN</sequence>
<gene>
    <name evidence="1" type="ORF">TPAB3V08_LOCUS9760</name>
</gene>
<comment type="caution">
    <text evidence="1">The sequence shown here is derived from an EMBL/GenBank/DDBJ whole genome shotgun (WGS) entry which is preliminary data.</text>
</comment>
<dbReference type="Proteomes" id="UP001153148">
    <property type="component" value="Unassembled WGS sequence"/>
</dbReference>
<dbReference type="EMBL" id="CAJPIN010022473">
    <property type="protein sequence ID" value="CAG2062812.1"/>
    <property type="molecule type" value="Genomic_DNA"/>
</dbReference>
<reference evidence="1" key="1">
    <citation type="submission" date="2021-03" db="EMBL/GenBank/DDBJ databases">
        <authorList>
            <person name="Tran Van P."/>
        </authorList>
    </citation>
    <scope>NUCLEOTIDE SEQUENCE</scope>
</reference>
<protein>
    <submittedName>
        <fullName evidence="1">Uncharacterized protein</fullName>
    </submittedName>
</protein>
<accession>A0ABN7P8V1</accession>
<proteinExistence type="predicted"/>
<organism evidence="1 2">
    <name type="scientific">Timema podura</name>
    <name type="common">Walking stick</name>
    <dbReference type="NCBI Taxonomy" id="61482"/>
    <lineage>
        <taxon>Eukaryota</taxon>
        <taxon>Metazoa</taxon>
        <taxon>Ecdysozoa</taxon>
        <taxon>Arthropoda</taxon>
        <taxon>Hexapoda</taxon>
        <taxon>Insecta</taxon>
        <taxon>Pterygota</taxon>
        <taxon>Neoptera</taxon>
        <taxon>Polyneoptera</taxon>
        <taxon>Phasmatodea</taxon>
        <taxon>Timematodea</taxon>
        <taxon>Timematoidea</taxon>
        <taxon>Timematidae</taxon>
        <taxon>Timema</taxon>
    </lineage>
</organism>
<evidence type="ECO:0000313" key="1">
    <source>
        <dbReference type="EMBL" id="CAG2062812.1"/>
    </source>
</evidence>